<feature type="region of interest" description="Disordered" evidence="1">
    <location>
        <begin position="1"/>
        <end position="28"/>
    </location>
</feature>
<reference evidence="2 3" key="2">
    <citation type="submission" date="2019-02" db="EMBL/GenBank/DDBJ databases">
        <title>'Lichenibacterium ramalinii' gen. nov. sp. nov., 'Lichenibacterium minor' gen. nov. sp. nov.</title>
        <authorList>
            <person name="Pankratov T."/>
        </authorList>
    </citation>
    <scope>NUCLEOTIDE SEQUENCE [LARGE SCALE GENOMIC DNA]</scope>
    <source>
        <strain evidence="2 3">RmlP001</strain>
    </source>
</reference>
<proteinExistence type="predicted"/>
<reference evidence="2 3" key="1">
    <citation type="submission" date="2018-09" db="EMBL/GenBank/DDBJ databases">
        <authorList>
            <person name="Grouzdev D.S."/>
            <person name="Krutkina M.S."/>
        </authorList>
    </citation>
    <scope>NUCLEOTIDE SEQUENCE [LARGE SCALE GENOMIC DNA]</scope>
    <source>
        <strain evidence="2 3">RmlP001</strain>
    </source>
</reference>
<evidence type="ECO:0000313" key="3">
    <source>
        <dbReference type="Proteomes" id="UP000289411"/>
    </source>
</evidence>
<dbReference type="AlphaFoldDB" id="A0A4Q2RHE0"/>
<gene>
    <name evidence="2" type="ORF">D3272_01990</name>
</gene>
<dbReference type="Proteomes" id="UP000289411">
    <property type="component" value="Unassembled WGS sequence"/>
</dbReference>
<evidence type="ECO:0000256" key="1">
    <source>
        <dbReference type="SAM" id="MobiDB-lite"/>
    </source>
</evidence>
<comment type="caution">
    <text evidence="2">The sequence shown here is derived from an EMBL/GenBank/DDBJ whole genome shotgun (WGS) entry which is preliminary data.</text>
</comment>
<evidence type="ECO:0000313" key="2">
    <source>
        <dbReference type="EMBL" id="RYB07909.1"/>
    </source>
</evidence>
<name>A0A4Q2RHE0_9HYPH</name>
<sequence>MPPRAEARWARHGRADGTAMSQEKRFGRRIAEPSSVQIIRELKAMALRAEPAGAAGQAGPTVGDGDPRADTVPHPSHAL</sequence>
<feature type="compositionally biased region" description="Basic and acidic residues" evidence="1">
    <location>
        <begin position="1"/>
        <end position="15"/>
    </location>
</feature>
<accession>A0A4Q2RHE0</accession>
<organism evidence="2 3">
    <name type="scientific">Lichenibacterium ramalinae</name>
    <dbReference type="NCBI Taxonomy" id="2316527"/>
    <lineage>
        <taxon>Bacteria</taxon>
        <taxon>Pseudomonadati</taxon>
        <taxon>Pseudomonadota</taxon>
        <taxon>Alphaproteobacteria</taxon>
        <taxon>Hyphomicrobiales</taxon>
        <taxon>Lichenihabitantaceae</taxon>
        <taxon>Lichenibacterium</taxon>
    </lineage>
</organism>
<protein>
    <submittedName>
        <fullName evidence="2">Uncharacterized protein</fullName>
    </submittedName>
</protein>
<feature type="region of interest" description="Disordered" evidence="1">
    <location>
        <begin position="51"/>
        <end position="79"/>
    </location>
</feature>
<dbReference type="EMBL" id="QYBC01000001">
    <property type="protein sequence ID" value="RYB07909.1"/>
    <property type="molecule type" value="Genomic_DNA"/>
</dbReference>
<keyword evidence="3" id="KW-1185">Reference proteome</keyword>